<dbReference type="EMBL" id="GBRH01253751">
    <property type="protein sequence ID" value="JAD44144.1"/>
    <property type="molecule type" value="Transcribed_RNA"/>
</dbReference>
<sequence>MTKLLGNMFMHTIRICLSVMKDVTLSYRVVTGTMTINLMKKTIFISRNSLRLRKSRKLYWIWKLMLPLVQMGFLSLSTKNSGMLSKVI</sequence>
<name>A0A0A8ZXQ7_ARUDO</name>
<accession>A0A0A8ZXQ7</accession>
<organism evidence="1">
    <name type="scientific">Arundo donax</name>
    <name type="common">Giant reed</name>
    <name type="synonym">Donax arundinaceus</name>
    <dbReference type="NCBI Taxonomy" id="35708"/>
    <lineage>
        <taxon>Eukaryota</taxon>
        <taxon>Viridiplantae</taxon>
        <taxon>Streptophyta</taxon>
        <taxon>Embryophyta</taxon>
        <taxon>Tracheophyta</taxon>
        <taxon>Spermatophyta</taxon>
        <taxon>Magnoliopsida</taxon>
        <taxon>Liliopsida</taxon>
        <taxon>Poales</taxon>
        <taxon>Poaceae</taxon>
        <taxon>PACMAD clade</taxon>
        <taxon>Arundinoideae</taxon>
        <taxon>Arundineae</taxon>
        <taxon>Arundo</taxon>
    </lineage>
</organism>
<dbReference type="AlphaFoldDB" id="A0A0A8ZXQ7"/>
<evidence type="ECO:0000313" key="1">
    <source>
        <dbReference type="EMBL" id="JAD44144.1"/>
    </source>
</evidence>
<protein>
    <submittedName>
        <fullName evidence="1">Uncharacterized protein</fullName>
    </submittedName>
</protein>
<proteinExistence type="predicted"/>
<reference evidence="1" key="2">
    <citation type="journal article" date="2015" name="Data Brief">
        <title>Shoot transcriptome of the giant reed, Arundo donax.</title>
        <authorList>
            <person name="Barrero R.A."/>
            <person name="Guerrero F.D."/>
            <person name="Moolhuijzen P."/>
            <person name="Goolsby J.A."/>
            <person name="Tidwell J."/>
            <person name="Bellgard S.E."/>
            <person name="Bellgard M.I."/>
        </authorList>
    </citation>
    <scope>NUCLEOTIDE SEQUENCE</scope>
    <source>
        <tissue evidence="1">Shoot tissue taken approximately 20 cm above the soil surface</tissue>
    </source>
</reference>
<reference evidence="1" key="1">
    <citation type="submission" date="2014-09" db="EMBL/GenBank/DDBJ databases">
        <authorList>
            <person name="Magalhaes I.L.F."/>
            <person name="Oliveira U."/>
            <person name="Santos F.R."/>
            <person name="Vidigal T.H.D.A."/>
            <person name="Brescovit A.D."/>
            <person name="Santos A.J."/>
        </authorList>
    </citation>
    <scope>NUCLEOTIDE SEQUENCE</scope>
    <source>
        <tissue evidence="1">Shoot tissue taken approximately 20 cm above the soil surface</tissue>
    </source>
</reference>